<evidence type="ECO:0000313" key="1">
    <source>
        <dbReference type="EMBL" id="GBR77225.1"/>
    </source>
</evidence>
<reference evidence="1 2" key="1">
    <citation type="journal article" date="2019" name="ISME J.">
        <title>Genome analyses of uncultured TG2/ZB3 bacteria in 'Margulisbacteria' specifically attached to ectosymbiotic spirochetes of protists in the termite gut.</title>
        <authorList>
            <person name="Utami Y.D."/>
            <person name="Kuwahara H."/>
            <person name="Igai K."/>
            <person name="Murakami T."/>
            <person name="Sugaya K."/>
            <person name="Morikawa T."/>
            <person name="Nagura Y."/>
            <person name="Yuki M."/>
            <person name="Deevong P."/>
            <person name="Inoue T."/>
            <person name="Kihara K."/>
            <person name="Lo N."/>
            <person name="Yamada A."/>
            <person name="Ohkuma M."/>
            <person name="Hongoh Y."/>
        </authorList>
    </citation>
    <scope>NUCLEOTIDE SEQUENCE [LARGE SCALE GENOMIC DNA]</scope>
    <source>
        <strain evidence="1">NkOx7-02</strain>
    </source>
</reference>
<dbReference type="Proteomes" id="UP000275925">
    <property type="component" value="Unassembled WGS sequence"/>
</dbReference>
<name>A0A388TK41_9BACT</name>
<evidence type="ECO:0000313" key="2">
    <source>
        <dbReference type="Proteomes" id="UP000275925"/>
    </source>
</evidence>
<proteinExistence type="predicted"/>
<protein>
    <submittedName>
        <fullName evidence="1">Uncharacterized protein</fullName>
    </submittedName>
</protein>
<keyword evidence="2" id="KW-1185">Reference proteome</keyword>
<organism evidence="1 2">
    <name type="scientific">Candidatus Termititenax persephonae</name>
    <dbReference type="NCBI Taxonomy" id="2218525"/>
    <lineage>
        <taxon>Bacteria</taxon>
        <taxon>Bacillati</taxon>
        <taxon>Candidatus Margulisiibacteriota</taxon>
        <taxon>Candidatus Termititenacia</taxon>
        <taxon>Candidatus Termititenacales</taxon>
        <taxon>Candidatus Termititenacaceae</taxon>
        <taxon>Candidatus Termititenax</taxon>
    </lineage>
</organism>
<dbReference type="EMBL" id="BGZO01000145">
    <property type="protein sequence ID" value="GBR77225.1"/>
    <property type="molecule type" value="Genomic_DNA"/>
</dbReference>
<gene>
    <name evidence="1" type="ORF">NO2_1641</name>
</gene>
<dbReference type="AlphaFoldDB" id="A0A388TK41"/>
<accession>A0A388TK41</accession>
<comment type="caution">
    <text evidence="1">The sequence shown here is derived from an EMBL/GenBank/DDBJ whole genome shotgun (WGS) entry which is preliminary data.</text>
</comment>
<sequence>MPKIKCRNEIMVGRWAKEVEAWDTQAHKDEFYRLSARTPTYFQKNNTDNLAKWREFIKQNKYKPREGKTVFAVNTSKFIQEICLGKWAREVYRNAHTNRGHRTDWQYPETQQAEFDALWEQTPTYLQYYNAQKFERLQAFVAKYHCKPRSRISTAERKKISKERYKAEAELGFWAAATSEKTKGYGEWNVAWQYPEVQTKKFAELWRVTPTYDELRNGKLLEEFEYFCRQNGHRPRKTPKTLKSFLIGEVSQEEHELFLFAGNAYRGNIAFQYPEQKEKFKKIYAAYPTWREYMKRYDLSWR</sequence>